<evidence type="ECO:0000256" key="1">
    <source>
        <dbReference type="ARBA" id="ARBA00023242"/>
    </source>
</evidence>
<dbReference type="AlphaFoldDB" id="A0A6A6I3C6"/>
<dbReference type="GeneID" id="54587210"/>
<dbReference type="Pfam" id="PF11905">
    <property type="entry name" value="DUF3425"/>
    <property type="match status" value="1"/>
</dbReference>
<dbReference type="PROSITE" id="PS00463">
    <property type="entry name" value="ZN2_CY6_FUNGAL_1"/>
    <property type="match status" value="1"/>
</dbReference>
<feature type="region of interest" description="Disordered" evidence="2">
    <location>
        <begin position="78"/>
        <end position="121"/>
    </location>
</feature>
<feature type="compositionally biased region" description="Low complexity" evidence="2">
    <location>
        <begin position="78"/>
        <end position="89"/>
    </location>
</feature>
<evidence type="ECO:0000256" key="2">
    <source>
        <dbReference type="SAM" id="MobiDB-lite"/>
    </source>
</evidence>
<protein>
    <recommendedName>
        <fullName evidence="3">Zn(2)-C6 fungal-type domain-containing protein</fullName>
    </recommendedName>
</protein>
<feature type="compositionally biased region" description="Polar residues" evidence="2">
    <location>
        <begin position="105"/>
        <end position="117"/>
    </location>
</feature>
<dbReference type="GO" id="GO:0000981">
    <property type="term" value="F:DNA-binding transcription factor activity, RNA polymerase II-specific"/>
    <property type="evidence" value="ECO:0007669"/>
    <property type="project" value="InterPro"/>
</dbReference>
<dbReference type="PANTHER" id="PTHR37012:SF2">
    <property type="entry name" value="BZIP DOMAIN-CONTAINING PROTEIN-RELATED"/>
    <property type="match status" value="1"/>
</dbReference>
<dbReference type="GO" id="GO:0008270">
    <property type="term" value="F:zinc ion binding"/>
    <property type="evidence" value="ECO:0007669"/>
    <property type="project" value="InterPro"/>
</dbReference>
<dbReference type="PANTHER" id="PTHR37012">
    <property type="entry name" value="B-ZIP TRANSCRIPTION FACTOR (EUROFUNG)-RELATED"/>
    <property type="match status" value="1"/>
</dbReference>
<dbReference type="EMBL" id="ML987203">
    <property type="protein sequence ID" value="KAF2244393.1"/>
    <property type="molecule type" value="Genomic_DNA"/>
</dbReference>
<dbReference type="SUPFAM" id="SSF57701">
    <property type="entry name" value="Zn2/Cys6 DNA-binding domain"/>
    <property type="match status" value="1"/>
</dbReference>
<dbReference type="Pfam" id="PF00172">
    <property type="entry name" value="Zn_clus"/>
    <property type="match status" value="1"/>
</dbReference>
<organism evidence="4 5">
    <name type="scientific">Trematosphaeria pertusa</name>
    <dbReference type="NCBI Taxonomy" id="390896"/>
    <lineage>
        <taxon>Eukaryota</taxon>
        <taxon>Fungi</taxon>
        <taxon>Dikarya</taxon>
        <taxon>Ascomycota</taxon>
        <taxon>Pezizomycotina</taxon>
        <taxon>Dothideomycetes</taxon>
        <taxon>Pleosporomycetidae</taxon>
        <taxon>Pleosporales</taxon>
        <taxon>Massarineae</taxon>
        <taxon>Trematosphaeriaceae</taxon>
        <taxon>Trematosphaeria</taxon>
    </lineage>
</organism>
<dbReference type="RefSeq" id="XP_033679397.1">
    <property type="nucleotide sequence ID" value="XM_033833880.1"/>
</dbReference>
<dbReference type="SMART" id="SM00066">
    <property type="entry name" value="GAL4"/>
    <property type="match status" value="1"/>
</dbReference>
<dbReference type="PROSITE" id="PS50048">
    <property type="entry name" value="ZN2_CY6_FUNGAL_2"/>
    <property type="match status" value="1"/>
</dbReference>
<keyword evidence="5" id="KW-1185">Reference proteome</keyword>
<name>A0A6A6I3C6_9PLEO</name>
<evidence type="ECO:0000313" key="4">
    <source>
        <dbReference type="EMBL" id="KAF2244393.1"/>
    </source>
</evidence>
<dbReference type="CDD" id="cd00067">
    <property type="entry name" value="GAL4"/>
    <property type="match status" value="1"/>
</dbReference>
<gene>
    <name evidence="4" type="ORF">BU26DRAFT_569376</name>
</gene>
<sequence length="506" mass="56037">MSPESANSSPGASYWYGGDLQNELDGFPQDGPSLRTLRRASGAVIHSNAFHSQELDPCEHSARLLRFDTSQASALAFRSQSSSTSATSANNKAPLAPKQGLAGSLANTRGQHNSPISGTYALRTPRGKITSIACESCRKRKSKCDGVRPKCNTCQTKNLVCVYDVAEDGKTTTQLRAHVRRLAKELDDMKSIVSLLAIAPDRVSAANWASELEKNGFAHHSAAEIRRALQEADNLLRPLPDQESSGGTPGSEAFSRPTPSIATSSYDGSSRDGSREQSQTALPFPLPDSAMGNTSLDFNKTGELGKFSFDCAFYRRTKRDLLANGWDKAQIFGRNEIDVDTLLLGFTDPQDGQPVTTWASRTVNKLLPAAPLPIRLASGFLLTQMMRWLIWPNVENMNSMPEWLMPLPRQDCSPYDILVDLIPWPQLRQYLYEHPREFVVVAFVGLIDIDWPYAEDACHYWDMETGYTRLTPLFENHIRDLNNWTLSAKAMELMPQLEALLPGAIR</sequence>
<keyword evidence="1" id="KW-0539">Nucleus</keyword>
<evidence type="ECO:0000313" key="5">
    <source>
        <dbReference type="Proteomes" id="UP000800094"/>
    </source>
</evidence>
<dbReference type="OrthoDB" id="4161589at2759"/>
<dbReference type="InterPro" id="IPR001138">
    <property type="entry name" value="Zn2Cys6_DnaBD"/>
</dbReference>
<evidence type="ECO:0000259" key="3">
    <source>
        <dbReference type="PROSITE" id="PS50048"/>
    </source>
</evidence>
<accession>A0A6A6I3C6</accession>
<dbReference type="InterPro" id="IPR021833">
    <property type="entry name" value="DUF3425"/>
</dbReference>
<dbReference type="Gene3D" id="4.10.240.10">
    <property type="entry name" value="Zn(2)-C6 fungal-type DNA-binding domain"/>
    <property type="match status" value="1"/>
</dbReference>
<dbReference type="InterPro" id="IPR036864">
    <property type="entry name" value="Zn2-C6_fun-type_DNA-bd_sf"/>
</dbReference>
<dbReference type="Proteomes" id="UP000800094">
    <property type="component" value="Unassembled WGS sequence"/>
</dbReference>
<feature type="domain" description="Zn(2)-C6 fungal-type" evidence="3">
    <location>
        <begin position="133"/>
        <end position="163"/>
    </location>
</feature>
<reference evidence="4" key="1">
    <citation type="journal article" date="2020" name="Stud. Mycol.">
        <title>101 Dothideomycetes genomes: a test case for predicting lifestyles and emergence of pathogens.</title>
        <authorList>
            <person name="Haridas S."/>
            <person name="Albert R."/>
            <person name="Binder M."/>
            <person name="Bloem J."/>
            <person name="Labutti K."/>
            <person name="Salamov A."/>
            <person name="Andreopoulos B."/>
            <person name="Baker S."/>
            <person name="Barry K."/>
            <person name="Bills G."/>
            <person name="Bluhm B."/>
            <person name="Cannon C."/>
            <person name="Castanera R."/>
            <person name="Culley D."/>
            <person name="Daum C."/>
            <person name="Ezra D."/>
            <person name="Gonzalez J."/>
            <person name="Henrissat B."/>
            <person name="Kuo A."/>
            <person name="Liang C."/>
            <person name="Lipzen A."/>
            <person name="Lutzoni F."/>
            <person name="Magnuson J."/>
            <person name="Mondo S."/>
            <person name="Nolan M."/>
            <person name="Ohm R."/>
            <person name="Pangilinan J."/>
            <person name="Park H.-J."/>
            <person name="Ramirez L."/>
            <person name="Alfaro M."/>
            <person name="Sun H."/>
            <person name="Tritt A."/>
            <person name="Yoshinaga Y."/>
            <person name="Zwiers L.-H."/>
            <person name="Turgeon B."/>
            <person name="Goodwin S."/>
            <person name="Spatafora J."/>
            <person name="Crous P."/>
            <person name="Grigoriev I."/>
        </authorList>
    </citation>
    <scope>NUCLEOTIDE SEQUENCE</scope>
    <source>
        <strain evidence="4">CBS 122368</strain>
    </source>
</reference>
<feature type="region of interest" description="Disordered" evidence="2">
    <location>
        <begin position="237"/>
        <end position="288"/>
    </location>
</feature>
<proteinExistence type="predicted"/>